<protein>
    <recommendedName>
        <fullName evidence="3">F-box domain-containing protein</fullName>
    </recommendedName>
</protein>
<dbReference type="EMBL" id="KV878587">
    <property type="protein sequence ID" value="OJJ58332.1"/>
    <property type="molecule type" value="Genomic_DNA"/>
</dbReference>
<organism evidence="1 2">
    <name type="scientific">Aspergillus sydowii CBS 593.65</name>
    <dbReference type="NCBI Taxonomy" id="1036612"/>
    <lineage>
        <taxon>Eukaryota</taxon>
        <taxon>Fungi</taxon>
        <taxon>Dikarya</taxon>
        <taxon>Ascomycota</taxon>
        <taxon>Pezizomycotina</taxon>
        <taxon>Eurotiomycetes</taxon>
        <taxon>Eurotiomycetidae</taxon>
        <taxon>Eurotiales</taxon>
        <taxon>Aspergillaceae</taxon>
        <taxon>Aspergillus</taxon>
        <taxon>Aspergillus subgen. Nidulantes</taxon>
    </lineage>
</organism>
<dbReference type="VEuPathDB" id="FungiDB:ASPSYDRAFT_153723"/>
<dbReference type="STRING" id="1036612.A0A1L9TFZ4"/>
<evidence type="ECO:0000313" key="1">
    <source>
        <dbReference type="EMBL" id="OJJ58332.1"/>
    </source>
</evidence>
<gene>
    <name evidence="1" type="ORF">ASPSYDRAFT_153723</name>
</gene>
<reference evidence="2" key="1">
    <citation type="journal article" date="2017" name="Genome Biol.">
        <title>Comparative genomics reveals high biological diversity and specific adaptations in the industrially and medically important fungal genus Aspergillus.</title>
        <authorList>
            <person name="de Vries R.P."/>
            <person name="Riley R."/>
            <person name="Wiebenga A."/>
            <person name="Aguilar-Osorio G."/>
            <person name="Amillis S."/>
            <person name="Uchima C.A."/>
            <person name="Anderluh G."/>
            <person name="Asadollahi M."/>
            <person name="Askin M."/>
            <person name="Barry K."/>
            <person name="Battaglia E."/>
            <person name="Bayram O."/>
            <person name="Benocci T."/>
            <person name="Braus-Stromeyer S.A."/>
            <person name="Caldana C."/>
            <person name="Canovas D."/>
            <person name="Cerqueira G.C."/>
            <person name="Chen F."/>
            <person name="Chen W."/>
            <person name="Choi C."/>
            <person name="Clum A."/>
            <person name="Dos Santos R.A."/>
            <person name="Damasio A.R."/>
            <person name="Diallinas G."/>
            <person name="Emri T."/>
            <person name="Fekete E."/>
            <person name="Flipphi M."/>
            <person name="Freyberg S."/>
            <person name="Gallo A."/>
            <person name="Gournas C."/>
            <person name="Habgood R."/>
            <person name="Hainaut M."/>
            <person name="Harispe M.L."/>
            <person name="Henrissat B."/>
            <person name="Hilden K.S."/>
            <person name="Hope R."/>
            <person name="Hossain A."/>
            <person name="Karabika E."/>
            <person name="Karaffa L."/>
            <person name="Karanyi Z."/>
            <person name="Krasevec N."/>
            <person name="Kuo A."/>
            <person name="Kusch H."/>
            <person name="LaButti K."/>
            <person name="Lagendijk E.L."/>
            <person name="Lapidus A."/>
            <person name="Levasseur A."/>
            <person name="Lindquist E."/>
            <person name="Lipzen A."/>
            <person name="Logrieco A.F."/>
            <person name="MacCabe A."/>
            <person name="Maekelae M.R."/>
            <person name="Malavazi I."/>
            <person name="Melin P."/>
            <person name="Meyer V."/>
            <person name="Mielnichuk N."/>
            <person name="Miskei M."/>
            <person name="Molnar A.P."/>
            <person name="Mule G."/>
            <person name="Ngan C.Y."/>
            <person name="Orejas M."/>
            <person name="Orosz E."/>
            <person name="Ouedraogo J.P."/>
            <person name="Overkamp K.M."/>
            <person name="Park H.-S."/>
            <person name="Perrone G."/>
            <person name="Piumi F."/>
            <person name="Punt P.J."/>
            <person name="Ram A.F."/>
            <person name="Ramon A."/>
            <person name="Rauscher S."/>
            <person name="Record E."/>
            <person name="Riano-Pachon D.M."/>
            <person name="Robert V."/>
            <person name="Roehrig J."/>
            <person name="Ruller R."/>
            <person name="Salamov A."/>
            <person name="Salih N.S."/>
            <person name="Samson R.A."/>
            <person name="Sandor E."/>
            <person name="Sanguinetti M."/>
            <person name="Schuetze T."/>
            <person name="Sepcic K."/>
            <person name="Shelest E."/>
            <person name="Sherlock G."/>
            <person name="Sophianopoulou V."/>
            <person name="Squina F.M."/>
            <person name="Sun H."/>
            <person name="Susca A."/>
            <person name="Todd R.B."/>
            <person name="Tsang A."/>
            <person name="Unkles S.E."/>
            <person name="van de Wiele N."/>
            <person name="van Rossen-Uffink D."/>
            <person name="Oliveira J.V."/>
            <person name="Vesth T.C."/>
            <person name="Visser J."/>
            <person name="Yu J.-H."/>
            <person name="Zhou M."/>
            <person name="Andersen M.R."/>
            <person name="Archer D.B."/>
            <person name="Baker S.E."/>
            <person name="Benoit I."/>
            <person name="Brakhage A.A."/>
            <person name="Braus G.H."/>
            <person name="Fischer R."/>
            <person name="Frisvad J.C."/>
            <person name="Goldman G.H."/>
            <person name="Houbraken J."/>
            <person name="Oakley B."/>
            <person name="Pocsi I."/>
            <person name="Scazzocchio C."/>
            <person name="Seiboth B."/>
            <person name="vanKuyk P.A."/>
            <person name="Wortman J."/>
            <person name="Dyer P.S."/>
            <person name="Grigoriev I.V."/>
        </authorList>
    </citation>
    <scope>NUCLEOTIDE SEQUENCE [LARGE SCALE GENOMIC DNA]</scope>
    <source>
        <strain evidence="2">CBS 593.65</strain>
    </source>
</reference>
<dbReference type="OrthoDB" id="5333491at2759"/>
<dbReference type="Proteomes" id="UP000184356">
    <property type="component" value="Unassembled WGS sequence"/>
</dbReference>
<name>A0A1L9TFZ4_9EURO</name>
<dbReference type="AlphaFoldDB" id="A0A1L9TFZ4"/>
<keyword evidence="2" id="KW-1185">Reference proteome</keyword>
<sequence>MPATLHSLSPEIIDLIVLQLFVLDVNDPLGPYATISRPFQVAVERFTFTRVYVSGDHQKRLRAISAHPWRKTALRTLIYAVTLPPYPSFRRYLKERRREHRANLVAFHKGLTTLWKELATWNDKTHLVDLQVGAESPTDEYDDDGWHEGCEDYRWLYPDHSLSIDSQKAALPTVDCVNSFLVGGGRRIHPTAFKEMFLTMPNLRELNLTLPPVHARYKVSRAEYRDALGKALEAPTLQKLEVLCLSVRDSAPENHDFNIALAEDPSYPDGDVLSHAIRKLAQRSLRILHMDGPCIVSPALWESGQGDDGEFPYLTEMAVDMTIVTYDGRWYYTGDPAAVTAQELDSEEELMIGVEDESESERSDDSRYDEEIDEERAAFFNGNIPYHPWRRNPDPDMFDPLVRSLAEAALRMPRLQYLNASTKGSRGYKRYRDVDIDLCSPGCFPPVMKELQDTAHSVKDWRWIIGLGLEVSWTPPIDVQQTMKKRVGEDGRVLIHRDTKVVHQI</sequence>
<evidence type="ECO:0000313" key="2">
    <source>
        <dbReference type="Proteomes" id="UP000184356"/>
    </source>
</evidence>
<dbReference type="RefSeq" id="XP_040702138.1">
    <property type="nucleotide sequence ID" value="XM_040842313.1"/>
</dbReference>
<proteinExistence type="predicted"/>
<dbReference type="GeneID" id="63758386"/>
<accession>A0A1L9TFZ4</accession>
<evidence type="ECO:0008006" key="3">
    <source>
        <dbReference type="Google" id="ProtNLM"/>
    </source>
</evidence>